<dbReference type="GO" id="GO:0016491">
    <property type="term" value="F:oxidoreductase activity"/>
    <property type="evidence" value="ECO:0007669"/>
    <property type="project" value="UniProtKB-KW"/>
</dbReference>
<dbReference type="InterPro" id="IPR036318">
    <property type="entry name" value="FAD-bd_PCMH-like_sf"/>
</dbReference>
<dbReference type="PANTHER" id="PTHR42973:SF54">
    <property type="entry name" value="FAD-BINDING PCMH-TYPE DOMAIN-CONTAINING PROTEIN"/>
    <property type="match status" value="1"/>
</dbReference>
<dbReference type="eggNOG" id="KOG1231">
    <property type="taxonomic scope" value="Eukaryota"/>
</dbReference>
<dbReference type="KEGG" id="pfy:PFICI_10478"/>
<dbReference type="AlphaFoldDB" id="W3WZV2"/>
<feature type="signal peptide" evidence="5">
    <location>
        <begin position="1"/>
        <end position="22"/>
    </location>
</feature>
<dbReference type="GO" id="GO:0071949">
    <property type="term" value="F:FAD binding"/>
    <property type="evidence" value="ECO:0007669"/>
    <property type="project" value="InterPro"/>
</dbReference>
<dbReference type="PANTHER" id="PTHR42973">
    <property type="entry name" value="BINDING OXIDOREDUCTASE, PUTATIVE (AFU_ORTHOLOGUE AFUA_1G17690)-RELATED"/>
    <property type="match status" value="1"/>
</dbReference>
<organism evidence="7 8">
    <name type="scientific">Pestalotiopsis fici (strain W106-1 / CGMCC3.15140)</name>
    <dbReference type="NCBI Taxonomy" id="1229662"/>
    <lineage>
        <taxon>Eukaryota</taxon>
        <taxon>Fungi</taxon>
        <taxon>Dikarya</taxon>
        <taxon>Ascomycota</taxon>
        <taxon>Pezizomycotina</taxon>
        <taxon>Sordariomycetes</taxon>
        <taxon>Xylariomycetidae</taxon>
        <taxon>Amphisphaeriales</taxon>
        <taxon>Sporocadaceae</taxon>
        <taxon>Pestalotiopsis</taxon>
    </lineage>
</organism>
<evidence type="ECO:0000256" key="2">
    <source>
        <dbReference type="ARBA" id="ARBA00022630"/>
    </source>
</evidence>
<comment type="similarity">
    <text evidence="1">Belongs to the oxygen-dependent FAD-linked oxidoreductase family.</text>
</comment>
<evidence type="ECO:0000313" key="8">
    <source>
        <dbReference type="Proteomes" id="UP000030651"/>
    </source>
</evidence>
<gene>
    <name evidence="7" type="ORF">PFICI_10478</name>
</gene>
<keyword evidence="3" id="KW-0274">FAD</keyword>
<accession>W3WZV2</accession>
<dbReference type="OMA" id="IRTKYDP"/>
<keyword evidence="2" id="KW-0285">Flavoprotein</keyword>
<evidence type="ECO:0000256" key="1">
    <source>
        <dbReference type="ARBA" id="ARBA00005466"/>
    </source>
</evidence>
<dbReference type="PROSITE" id="PS51387">
    <property type="entry name" value="FAD_PCMH"/>
    <property type="match status" value="1"/>
</dbReference>
<evidence type="ECO:0000259" key="6">
    <source>
        <dbReference type="PROSITE" id="PS51387"/>
    </source>
</evidence>
<dbReference type="STRING" id="1229662.W3WZV2"/>
<name>W3WZV2_PESFW</name>
<dbReference type="HOGENOM" id="CLU_018354_1_2_1"/>
<keyword evidence="4" id="KW-0560">Oxidoreductase</keyword>
<dbReference type="RefSeq" id="XP_007837250.1">
    <property type="nucleotide sequence ID" value="XM_007839059.1"/>
</dbReference>
<sequence length="504" mass="54477">MIATSPLSALSLCIAAATATSATHYQPRDVSAACSSLEQSWANVTYYPGNSNYTELNEDYFSADSWLSPACIFAPTTAEQMSGAVQILARTGVSFAMRGGGHMPIANAANINSSGVLLSSSGMTQLQLSKDQSTIEIGAGNKWGQVYEYLEPFKLAVIGGRSGLVGVAGFILGGGISFFGNQYGWASANVAQFDCILANGDFVSATPTNEYSDLYWALRGGGNSFAIVTFLHLKTVSLPEVTIGQNTYNESVSEEFLDYVIGFAHNGSGDSKAALEPMVQSINGQLTYNAIMFYDGANTSPAALLNFTDVMQPVNSTFEVRPSMYNWTQAADPGREALRGLRARFQVITITADRAAVQVLHDTFLEMLESTLANVENLVAALVFVPITEKFLTASTINGGDPMDVDTASAPYLFVEQTFLWSNASDSAKIDSFLETYNANVTAQLSVMDNVLSPYLYLNYADSTQDVFKGYPQDNVLKLQSIRNKYDPNMTFTNQMPGGWKIHE</sequence>
<dbReference type="InParanoid" id="W3WZV2"/>
<dbReference type="OrthoDB" id="2151789at2759"/>
<reference evidence="8" key="1">
    <citation type="journal article" date="2015" name="BMC Genomics">
        <title>Genomic and transcriptomic analysis of the endophytic fungus Pestalotiopsis fici reveals its lifestyle and high potential for synthesis of natural products.</title>
        <authorList>
            <person name="Wang X."/>
            <person name="Zhang X."/>
            <person name="Liu L."/>
            <person name="Xiang M."/>
            <person name="Wang W."/>
            <person name="Sun X."/>
            <person name="Che Y."/>
            <person name="Guo L."/>
            <person name="Liu G."/>
            <person name="Guo L."/>
            <person name="Wang C."/>
            <person name="Yin W.B."/>
            <person name="Stadler M."/>
            <person name="Zhang X."/>
            <person name="Liu X."/>
        </authorList>
    </citation>
    <scope>NUCLEOTIDE SEQUENCE [LARGE SCALE GENOMIC DNA]</scope>
    <source>
        <strain evidence="8">W106-1 / CGMCC3.15140</strain>
    </source>
</reference>
<dbReference type="InterPro" id="IPR006094">
    <property type="entry name" value="Oxid_FAD_bind_N"/>
</dbReference>
<keyword evidence="5" id="KW-0732">Signal</keyword>
<dbReference type="InterPro" id="IPR016169">
    <property type="entry name" value="FAD-bd_PCMH_sub2"/>
</dbReference>
<dbReference type="EMBL" id="KI912115">
    <property type="protein sequence ID" value="ETS78416.1"/>
    <property type="molecule type" value="Genomic_DNA"/>
</dbReference>
<evidence type="ECO:0000313" key="7">
    <source>
        <dbReference type="EMBL" id="ETS78416.1"/>
    </source>
</evidence>
<dbReference type="Pfam" id="PF01565">
    <property type="entry name" value="FAD_binding_4"/>
    <property type="match status" value="1"/>
</dbReference>
<dbReference type="SUPFAM" id="SSF56176">
    <property type="entry name" value="FAD-binding/transporter-associated domain-like"/>
    <property type="match status" value="1"/>
</dbReference>
<protein>
    <recommendedName>
        <fullName evidence="6">FAD-binding PCMH-type domain-containing protein</fullName>
    </recommendedName>
</protein>
<dbReference type="InterPro" id="IPR050416">
    <property type="entry name" value="FAD-linked_Oxidoreductase"/>
</dbReference>
<evidence type="ECO:0000256" key="4">
    <source>
        <dbReference type="ARBA" id="ARBA00023002"/>
    </source>
</evidence>
<dbReference type="InterPro" id="IPR016166">
    <property type="entry name" value="FAD-bd_PCMH"/>
</dbReference>
<keyword evidence="8" id="KW-1185">Reference proteome</keyword>
<dbReference type="Gene3D" id="3.30.465.10">
    <property type="match status" value="1"/>
</dbReference>
<dbReference type="GeneID" id="19275491"/>
<dbReference type="Proteomes" id="UP000030651">
    <property type="component" value="Unassembled WGS sequence"/>
</dbReference>
<feature type="chain" id="PRO_5004835608" description="FAD-binding PCMH-type domain-containing protein" evidence="5">
    <location>
        <begin position="23"/>
        <end position="504"/>
    </location>
</feature>
<proteinExistence type="inferred from homology"/>
<feature type="domain" description="FAD-binding PCMH-type" evidence="6">
    <location>
        <begin position="65"/>
        <end position="238"/>
    </location>
</feature>
<evidence type="ECO:0000256" key="5">
    <source>
        <dbReference type="SAM" id="SignalP"/>
    </source>
</evidence>
<evidence type="ECO:0000256" key="3">
    <source>
        <dbReference type="ARBA" id="ARBA00022827"/>
    </source>
</evidence>